<evidence type="ECO:0000259" key="2">
    <source>
        <dbReference type="Pfam" id="PF14340"/>
    </source>
</evidence>
<dbReference type="Pfam" id="PF14340">
    <property type="entry name" value="DUF4395"/>
    <property type="match status" value="1"/>
</dbReference>
<name>A0A249JZ93_9ACTN</name>
<gene>
    <name evidence="3" type="ORF">B1s21122_05835</name>
</gene>
<feature type="transmembrane region" description="Helical" evidence="1">
    <location>
        <begin position="110"/>
        <end position="140"/>
    </location>
</feature>
<feature type="transmembrane region" description="Helical" evidence="1">
    <location>
        <begin position="39"/>
        <end position="56"/>
    </location>
</feature>
<dbReference type="InterPro" id="IPR025508">
    <property type="entry name" value="DUF4395"/>
</dbReference>
<keyword evidence="1" id="KW-0812">Transmembrane</keyword>
<sequence>MSNTTQAKPERLIDARGPRYTAAITTVVLSAALVTESNLIIGFQFAVFLSAVLFGLRRSVYGFIYRNLIQPRLSGPVPSENEAAPRFAQLVGALFAATALLGGLTGNTPVFLIATSFALGAAFLNAAFGFCLGCQFYLILLRAKSRITSRN</sequence>
<evidence type="ECO:0000256" key="1">
    <source>
        <dbReference type="SAM" id="Phobius"/>
    </source>
</evidence>
<dbReference type="EMBL" id="CP016768">
    <property type="protein sequence ID" value="ASY09829.1"/>
    <property type="molecule type" value="Genomic_DNA"/>
</dbReference>
<reference evidence="4" key="1">
    <citation type="submission" date="2016-10" db="EMBL/GenBank/DDBJ databases">
        <title>High microdiversification within the ubiquitous acI lineage of Actinobacteria.</title>
        <authorList>
            <person name="Neuenschwander S.M."/>
            <person name="Salcher M."/>
            <person name="Ghai R."/>
            <person name="Pernthaler J."/>
        </authorList>
    </citation>
    <scope>NUCLEOTIDE SEQUENCE [LARGE SCALE GENOMIC DNA]</scope>
</reference>
<evidence type="ECO:0000313" key="4">
    <source>
        <dbReference type="Proteomes" id="UP000217153"/>
    </source>
</evidence>
<keyword evidence="1" id="KW-1133">Transmembrane helix</keyword>
<protein>
    <submittedName>
        <fullName evidence="3">DUF4395 domain-containing protein</fullName>
    </submittedName>
</protein>
<evidence type="ECO:0000313" key="3">
    <source>
        <dbReference type="EMBL" id="ASY09829.1"/>
    </source>
</evidence>
<accession>A0A249JZ93</accession>
<feature type="domain" description="DUF4395" evidence="2">
    <location>
        <begin position="13"/>
        <end position="142"/>
    </location>
</feature>
<dbReference type="Proteomes" id="UP000217153">
    <property type="component" value="Chromosome"/>
</dbReference>
<proteinExistence type="predicted"/>
<feature type="transmembrane region" description="Helical" evidence="1">
    <location>
        <begin position="87"/>
        <end position="104"/>
    </location>
</feature>
<keyword evidence="4" id="KW-1185">Reference proteome</keyword>
<dbReference type="KEGG" id="abam:B1s21122_05835"/>
<organism evidence="3 4">
    <name type="scientific">Candidatus Nanopelagicus limnae</name>
    <dbReference type="NCBI Taxonomy" id="1884634"/>
    <lineage>
        <taxon>Bacteria</taxon>
        <taxon>Bacillati</taxon>
        <taxon>Actinomycetota</taxon>
        <taxon>Actinomycetes</taxon>
        <taxon>Candidatus Nanopelagicales</taxon>
        <taxon>Candidatus Nanopelagicaceae</taxon>
        <taxon>Candidatus Nanopelagicus</taxon>
    </lineage>
</organism>
<dbReference type="RefSeq" id="WP_095681133.1">
    <property type="nucleotide sequence ID" value="NZ_CP016768.2"/>
</dbReference>
<dbReference type="AlphaFoldDB" id="A0A249JZ93"/>
<dbReference type="OrthoDB" id="345402at2"/>
<keyword evidence="1" id="KW-0472">Membrane</keyword>